<comment type="similarity">
    <text evidence="13">Belongs to the MICU1 family. MICU1 subfamily.</text>
</comment>
<dbReference type="InterPro" id="IPR002048">
    <property type="entry name" value="EF_hand_dom"/>
</dbReference>
<keyword evidence="12" id="KW-0472">Membrane</keyword>
<dbReference type="InterPro" id="IPR018247">
    <property type="entry name" value="EF_Hand_1_Ca_BS"/>
</dbReference>
<feature type="domain" description="EF-hand" evidence="15">
    <location>
        <begin position="190"/>
        <end position="225"/>
    </location>
</feature>
<dbReference type="Pfam" id="PF13833">
    <property type="entry name" value="EF-hand_8"/>
    <property type="match status" value="1"/>
</dbReference>
<sequence>MFARSSSSISKVVRTLNSSNNTTQRIGFRYYSNNTNSNNNNNNYQYNNQQSNNNNYNNNDKRFYSKIGLTTIAAIGLLTPTIVSLDNQQTWREKIINNYQNRIREYSTPEKIFQCFASVKKGGQYYMTAEDFIRAILPHQFKSASETGTKSKSLNLDKNKLPLSFQIADVDGDGLISYSEFMFFSTLLSIPENSVAIAFKIMDVNHDNSIDANEFMSIIRILSTQSEFSKTATATTPNTPISSQGFISHLFGADGKKKLSLEQFQNFLSQLRKDVLNLEFKFYDPQNTGYISQRDFGLLLVSYSKLGKLESHINAINSLPNTVDDKNKGISFEQFASFNKLLDKLEDVELSMDLYKGINQPFSKKQFRYVSKIVCDVNPQPEVVDTVYKIFDTDQNGDLAKDEFVSIMERRKYRGFSNQRDTGIVDKFKRIYKILLGQA</sequence>
<feature type="domain" description="EF-hand" evidence="15">
    <location>
        <begin position="379"/>
        <end position="414"/>
    </location>
</feature>
<dbReference type="GO" id="GO:0005758">
    <property type="term" value="C:mitochondrial intermembrane space"/>
    <property type="evidence" value="ECO:0007669"/>
    <property type="project" value="UniProtKB-SubCell"/>
</dbReference>
<reference evidence="16" key="1">
    <citation type="submission" date="2020-01" db="EMBL/GenBank/DDBJ databases">
        <title>Development of genomics and gene disruption for Polysphondylium violaceum indicates a role for the polyketide synthase stlB in stalk morphogenesis.</title>
        <authorList>
            <person name="Narita B."/>
            <person name="Kawabe Y."/>
            <person name="Kin K."/>
            <person name="Saito T."/>
            <person name="Gibbs R."/>
            <person name="Kuspa A."/>
            <person name="Muzny D."/>
            <person name="Queller D."/>
            <person name="Richards S."/>
            <person name="Strassman J."/>
            <person name="Sucgang R."/>
            <person name="Worley K."/>
            <person name="Schaap P."/>
        </authorList>
    </citation>
    <scope>NUCLEOTIDE SEQUENCE</scope>
    <source>
        <strain evidence="16">QSvi11</strain>
    </source>
</reference>
<keyword evidence="7" id="KW-0999">Mitochondrion inner membrane</keyword>
<evidence type="ECO:0000259" key="15">
    <source>
        <dbReference type="PROSITE" id="PS50222"/>
    </source>
</evidence>
<accession>A0A8J4PKV3</accession>
<evidence type="ECO:0000256" key="10">
    <source>
        <dbReference type="ARBA" id="ARBA00023065"/>
    </source>
</evidence>
<evidence type="ECO:0000256" key="12">
    <source>
        <dbReference type="ARBA" id="ARBA00023136"/>
    </source>
</evidence>
<dbReference type="Pfam" id="PF13202">
    <property type="entry name" value="EF-hand_5"/>
    <property type="match status" value="2"/>
</dbReference>
<evidence type="ECO:0000256" key="5">
    <source>
        <dbReference type="ARBA" id="ARBA00022723"/>
    </source>
</evidence>
<evidence type="ECO:0000256" key="9">
    <source>
        <dbReference type="ARBA" id="ARBA00022946"/>
    </source>
</evidence>
<feature type="region of interest" description="Disordered" evidence="14">
    <location>
        <begin position="32"/>
        <end position="56"/>
    </location>
</feature>
<keyword evidence="10" id="KW-0406">Ion transport</keyword>
<evidence type="ECO:0000256" key="1">
    <source>
        <dbReference type="ARBA" id="ARBA00004273"/>
    </source>
</evidence>
<evidence type="ECO:0000256" key="8">
    <source>
        <dbReference type="ARBA" id="ARBA00022837"/>
    </source>
</evidence>
<keyword evidence="4" id="KW-0109">Calcium transport</keyword>
<dbReference type="Gene3D" id="1.10.238.10">
    <property type="entry name" value="EF-hand"/>
    <property type="match status" value="3"/>
</dbReference>
<keyword evidence="11" id="KW-0496">Mitochondrion</keyword>
<dbReference type="GO" id="GO:0005509">
    <property type="term" value="F:calcium ion binding"/>
    <property type="evidence" value="ECO:0007669"/>
    <property type="project" value="InterPro"/>
</dbReference>
<comment type="subcellular location">
    <subcellularLocation>
        <location evidence="1">Mitochondrion inner membrane</location>
    </subcellularLocation>
    <subcellularLocation>
        <location evidence="2">Mitochondrion intermembrane space</location>
    </subcellularLocation>
</comment>
<keyword evidence="8" id="KW-0106">Calcium</keyword>
<evidence type="ECO:0000256" key="6">
    <source>
        <dbReference type="ARBA" id="ARBA00022737"/>
    </source>
</evidence>
<dbReference type="PANTHER" id="PTHR12294">
    <property type="entry name" value="EF HAND DOMAIN FAMILY A1,A2-RELATED"/>
    <property type="match status" value="1"/>
</dbReference>
<gene>
    <name evidence="16" type="ORF">CYY_009929</name>
</gene>
<evidence type="ECO:0000256" key="2">
    <source>
        <dbReference type="ARBA" id="ARBA00004569"/>
    </source>
</evidence>
<proteinExistence type="inferred from homology"/>
<dbReference type="EMBL" id="AJWJ01000857">
    <property type="protein sequence ID" value="KAF2068748.1"/>
    <property type="molecule type" value="Genomic_DNA"/>
</dbReference>
<dbReference type="InterPro" id="IPR039800">
    <property type="entry name" value="MICU1/2/3"/>
</dbReference>
<dbReference type="Proteomes" id="UP000695562">
    <property type="component" value="Unassembled WGS sequence"/>
</dbReference>
<dbReference type="InterPro" id="IPR011992">
    <property type="entry name" value="EF-hand-dom_pair"/>
</dbReference>
<keyword evidence="9" id="KW-0809">Transit peptide</keyword>
<keyword evidence="3" id="KW-0813">Transport</keyword>
<dbReference type="SUPFAM" id="SSF47473">
    <property type="entry name" value="EF-hand"/>
    <property type="match status" value="3"/>
</dbReference>
<evidence type="ECO:0000313" key="16">
    <source>
        <dbReference type="EMBL" id="KAF2068748.1"/>
    </source>
</evidence>
<dbReference type="PANTHER" id="PTHR12294:SF1">
    <property type="entry name" value="CALCIUM UPTAKE PROTEIN 1, MITOCHONDRIAL"/>
    <property type="match status" value="1"/>
</dbReference>
<dbReference type="PROSITE" id="PS00018">
    <property type="entry name" value="EF_HAND_1"/>
    <property type="match status" value="2"/>
</dbReference>
<evidence type="ECO:0000256" key="14">
    <source>
        <dbReference type="SAM" id="MobiDB-lite"/>
    </source>
</evidence>
<evidence type="ECO:0000256" key="3">
    <source>
        <dbReference type="ARBA" id="ARBA00022448"/>
    </source>
</evidence>
<dbReference type="SMART" id="SM00054">
    <property type="entry name" value="EFh"/>
    <property type="match status" value="3"/>
</dbReference>
<dbReference type="OrthoDB" id="186625at2759"/>
<keyword evidence="17" id="KW-1185">Reference proteome</keyword>
<dbReference type="GO" id="GO:1990246">
    <property type="term" value="C:uniplex complex"/>
    <property type="evidence" value="ECO:0007669"/>
    <property type="project" value="TreeGrafter"/>
</dbReference>
<evidence type="ECO:0000256" key="4">
    <source>
        <dbReference type="ARBA" id="ARBA00022568"/>
    </source>
</evidence>
<dbReference type="PROSITE" id="PS50222">
    <property type="entry name" value="EF_HAND_2"/>
    <property type="match status" value="2"/>
</dbReference>
<name>A0A8J4PKV3_9MYCE</name>
<dbReference type="GO" id="GO:0036444">
    <property type="term" value="P:calcium import into the mitochondrion"/>
    <property type="evidence" value="ECO:0007669"/>
    <property type="project" value="TreeGrafter"/>
</dbReference>
<comment type="caution">
    <text evidence="16">The sequence shown here is derived from an EMBL/GenBank/DDBJ whole genome shotgun (WGS) entry which is preliminary data.</text>
</comment>
<evidence type="ECO:0000313" key="17">
    <source>
        <dbReference type="Proteomes" id="UP000695562"/>
    </source>
</evidence>
<dbReference type="AlphaFoldDB" id="A0A8J4PKV3"/>
<evidence type="ECO:0000256" key="7">
    <source>
        <dbReference type="ARBA" id="ARBA00022792"/>
    </source>
</evidence>
<protein>
    <recommendedName>
        <fullName evidence="15">EF-hand domain-containing protein</fullName>
    </recommendedName>
</protein>
<keyword evidence="5" id="KW-0479">Metal-binding</keyword>
<evidence type="ECO:0000256" key="11">
    <source>
        <dbReference type="ARBA" id="ARBA00023128"/>
    </source>
</evidence>
<organism evidence="16 17">
    <name type="scientific">Polysphondylium violaceum</name>
    <dbReference type="NCBI Taxonomy" id="133409"/>
    <lineage>
        <taxon>Eukaryota</taxon>
        <taxon>Amoebozoa</taxon>
        <taxon>Evosea</taxon>
        <taxon>Eumycetozoa</taxon>
        <taxon>Dictyostelia</taxon>
        <taxon>Dictyosteliales</taxon>
        <taxon>Dictyosteliaceae</taxon>
        <taxon>Polysphondylium</taxon>
    </lineage>
</organism>
<evidence type="ECO:0000256" key="13">
    <source>
        <dbReference type="ARBA" id="ARBA00038333"/>
    </source>
</evidence>
<keyword evidence="6" id="KW-0677">Repeat</keyword>
<dbReference type="GO" id="GO:0051560">
    <property type="term" value="P:mitochondrial calcium ion homeostasis"/>
    <property type="evidence" value="ECO:0007669"/>
    <property type="project" value="TreeGrafter"/>
</dbReference>